<dbReference type="PANTHER" id="PTHR14969">
    <property type="entry name" value="SPHINGOSINE-1-PHOSPHATE PHOSPHOHYDROLASE"/>
    <property type="match status" value="1"/>
</dbReference>
<evidence type="ECO:0000256" key="6">
    <source>
        <dbReference type="ARBA" id="ARBA00023136"/>
    </source>
</evidence>
<keyword evidence="2" id="KW-1003">Cell membrane</keyword>
<feature type="domain" description="Phosphatidic acid phosphatase type 2/haloperoxidase" evidence="8">
    <location>
        <begin position="81"/>
        <end position="187"/>
    </location>
</feature>
<reference evidence="9" key="1">
    <citation type="submission" date="2021-09" db="EMBL/GenBank/DDBJ databases">
        <title>Lactobacillus species from Apis mellifera, Switzerland.</title>
        <authorList>
            <person name="Pfister J."/>
            <person name="Brown A."/>
            <person name="Neumann P."/>
            <person name="Collaud A."/>
            <person name="Retschnig G."/>
            <person name="Perreten V."/>
        </authorList>
    </citation>
    <scope>NUCLEOTIDE SEQUENCE</scope>
    <source>
        <strain evidence="9">IBH002</strain>
    </source>
</reference>
<comment type="subcellular location">
    <subcellularLocation>
        <location evidence="1">Cell membrane</location>
        <topology evidence="1">Multi-pass membrane protein</topology>
    </subcellularLocation>
</comment>
<evidence type="ECO:0000313" key="9">
    <source>
        <dbReference type="EMBL" id="UZX30500.1"/>
    </source>
</evidence>
<feature type="transmembrane region" description="Helical" evidence="7">
    <location>
        <begin position="171"/>
        <end position="193"/>
    </location>
</feature>
<evidence type="ECO:0000313" key="10">
    <source>
        <dbReference type="Proteomes" id="UP001164557"/>
    </source>
</evidence>
<gene>
    <name evidence="9" type="ORF">LDX53_05010</name>
</gene>
<sequence>MNINFWIAILSAAILLLLIFNVRNSRRFNLFDHWLHHKLLIRKHDGIGWQIIAFINDPKLLVVLDVFLASFLISKNKNLLAFWVLFTLGFTDLIGIFLKKWMRRKRPILHSDLEEGYSFPSGHVLGSTVMALIIWQIFANQLGNRLLLILAIIWLMVVISRISLKAHFPSDILGATSLAVLCFSIAQQLLFLII</sequence>
<feature type="transmembrane region" description="Helical" evidence="7">
    <location>
        <begin position="46"/>
        <end position="73"/>
    </location>
</feature>
<dbReference type="Gene3D" id="1.20.144.10">
    <property type="entry name" value="Phosphatidic acid phosphatase type 2/haloperoxidase"/>
    <property type="match status" value="1"/>
</dbReference>
<feature type="transmembrane region" description="Helical" evidence="7">
    <location>
        <begin position="6"/>
        <end position="25"/>
    </location>
</feature>
<evidence type="ECO:0000259" key="8">
    <source>
        <dbReference type="SMART" id="SM00014"/>
    </source>
</evidence>
<dbReference type="KEGG" id="lhs:DLD54_04995"/>
<feature type="transmembrane region" description="Helical" evidence="7">
    <location>
        <begin position="79"/>
        <end position="98"/>
    </location>
</feature>
<dbReference type="GO" id="GO:0005886">
    <property type="term" value="C:plasma membrane"/>
    <property type="evidence" value="ECO:0007669"/>
    <property type="project" value="UniProtKB-SubCell"/>
</dbReference>
<evidence type="ECO:0000256" key="2">
    <source>
        <dbReference type="ARBA" id="ARBA00022475"/>
    </source>
</evidence>
<dbReference type="GO" id="GO:0016787">
    <property type="term" value="F:hydrolase activity"/>
    <property type="evidence" value="ECO:0007669"/>
    <property type="project" value="UniProtKB-KW"/>
</dbReference>
<organism evidence="9 10">
    <name type="scientific">Lactobacillus helsingborgensis</name>
    <dbReference type="NCBI Taxonomy" id="1218494"/>
    <lineage>
        <taxon>Bacteria</taxon>
        <taxon>Bacillati</taxon>
        <taxon>Bacillota</taxon>
        <taxon>Bacilli</taxon>
        <taxon>Lactobacillales</taxon>
        <taxon>Lactobacillaceae</taxon>
        <taxon>Lactobacillus</taxon>
    </lineage>
</organism>
<evidence type="ECO:0000256" key="1">
    <source>
        <dbReference type="ARBA" id="ARBA00004651"/>
    </source>
</evidence>
<keyword evidence="5 7" id="KW-1133">Transmembrane helix</keyword>
<dbReference type="PANTHER" id="PTHR14969:SF62">
    <property type="entry name" value="DECAPRENYLPHOSPHORYL-5-PHOSPHORIBOSE PHOSPHATASE RV3807C-RELATED"/>
    <property type="match status" value="1"/>
</dbReference>
<keyword evidence="6 7" id="KW-0472">Membrane</keyword>
<keyword evidence="3 7" id="KW-0812">Transmembrane</keyword>
<dbReference type="CDD" id="cd03392">
    <property type="entry name" value="PAP2_like_2"/>
    <property type="match status" value="1"/>
</dbReference>
<evidence type="ECO:0000256" key="5">
    <source>
        <dbReference type="ARBA" id="ARBA00022989"/>
    </source>
</evidence>
<dbReference type="SUPFAM" id="SSF48317">
    <property type="entry name" value="Acid phosphatase/Vanadium-dependent haloperoxidase"/>
    <property type="match status" value="1"/>
</dbReference>
<evidence type="ECO:0000256" key="3">
    <source>
        <dbReference type="ARBA" id="ARBA00022692"/>
    </source>
</evidence>
<proteinExistence type="predicted"/>
<keyword evidence="4" id="KW-0378">Hydrolase</keyword>
<protein>
    <submittedName>
        <fullName evidence="9">Phosphatase PAP2 family protein</fullName>
    </submittedName>
</protein>
<dbReference type="InterPro" id="IPR036938">
    <property type="entry name" value="PAP2/HPO_sf"/>
</dbReference>
<name>A0AA47GHL6_9LACO</name>
<keyword evidence="10" id="KW-1185">Reference proteome</keyword>
<dbReference type="Pfam" id="PF01569">
    <property type="entry name" value="PAP2"/>
    <property type="match status" value="1"/>
</dbReference>
<accession>A0AA47GHL6</accession>
<dbReference type="InterPro" id="IPR000326">
    <property type="entry name" value="PAP2/HPO"/>
</dbReference>
<feature type="transmembrane region" description="Helical" evidence="7">
    <location>
        <begin position="145"/>
        <end position="164"/>
    </location>
</feature>
<dbReference type="SMART" id="SM00014">
    <property type="entry name" value="acidPPc"/>
    <property type="match status" value="1"/>
</dbReference>
<evidence type="ECO:0000256" key="7">
    <source>
        <dbReference type="SAM" id="Phobius"/>
    </source>
</evidence>
<evidence type="ECO:0000256" key="4">
    <source>
        <dbReference type="ARBA" id="ARBA00022801"/>
    </source>
</evidence>
<dbReference type="EMBL" id="CP084389">
    <property type="protein sequence ID" value="UZX30500.1"/>
    <property type="molecule type" value="Genomic_DNA"/>
</dbReference>
<dbReference type="AlphaFoldDB" id="A0AA47GHL6"/>
<dbReference type="Proteomes" id="UP001164557">
    <property type="component" value="Chromosome"/>
</dbReference>